<sequence>MHEKYTFEQRQNVTLELELFTKLPRKFYGDEVVGEDSDSEGSYGCLTVVPKDRRTPFLNKTIDLALKNTYGCPKLLNSVYAITNRAAGLLKHRVYYKSLCF</sequence>
<dbReference type="Proteomes" id="UP000095281">
    <property type="component" value="Unplaced"/>
</dbReference>
<keyword evidence="1" id="KW-1185">Reference proteome</keyword>
<accession>A0A1I8C1E3</accession>
<name>A0A1I8C1E3_MELHA</name>
<dbReference type="AlphaFoldDB" id="A0A1I8C1E3"/>
<evidence type="ECO:0000313" key="1">
    <source>
        <dbReference type="Proteomes" id="UP000095281"/>
    </source>
</evidence>
<organism evidence="1 2">
    <name type="scientific">Meloidogyne hapla</name>
    <name type="common">Root-knot nematode worm</name>
    <dbReference type="NCBI Taxonomy" id="6305"/>
    <lineage>
        <taxon>Eukaryota</taxon>
        <taxon>Metazoa</taxon>
        <taxon>Ecdysozoa</taxon>
        <taxon>Nematoda</taxon>
        <taxon>Chromadorea</taxon>
        <taxon>Rhabditida</taxon>
        <taxon>Tylenchina</taxon>
        <taxon>Tylenchomorpha</taxon>
        <taxon>Tylenchoidea</taxon>
        <taxon>Meloidogynidae</taxon>
        <taxon>Meloidogyninae</taxon>
        <taxon>Meloidogyne</taxon>
    </lineage>
</organism>
<evidence type="ECO:0000313" key="2">
    <source>
        <dbReference type="WBParaSite" id="MhA1_Contig962.frz3.gene6"/>
    </source>
</evidence>
<dbReference type="WBParaSite" id="MhA1_Contig962.frz3.gene6">
    <property type="protein sequence ID" value="MhA1_Contig962.frz3.gene6"/>
    <property type="gene ID" value="MhA1_Contig962.frz3.gene6"/>
</dbReference>
<protein>
    <submittedName>
        <fullName evidence="2">Peptidase S1 domain-containing protein</fullName>
    </submittedName>
</protein>
<proteinExistence type="predicted"/>
<reference evidence="2" key="1">
    <citation type="submission" date="2016-11" db="UniProtKB">
        <authorList>
            <consortium name="WormBaseParasite"/>
        </authorList>
    </citation>
    <scope>IDENTIFICATION</scope>
</reference>